<protein>
    <submittedName>
        <fullName evidence="1">246_t:CDS:1</fullName>
    </submittedName>
</protein>
<dbReference type="Proteomes" id="UP000789702">
    <property type="component" value="Unassembled WGS sequence"/>
</dbReference>
<comment type="caution">
    <text evidence="1">The sequence shown here is derived from an EMBL/GenBank/DDBJ whole genome shotgun (WGS) entry which is preliminary data.</text>
</comment>
<dbReference type="EMBL" id="CAJVPU010022157">
    <property type="protein sequence ID" value="CAG8684434.1"/>
    <property type="molecule type" value="Genomic_DNA"/>
</dbReference>
<organism evidence="1 2">
    <name type="scientific">Dentiscutata heterogama</name>
    <dbReference type="NCBI Taxonomy" id="1316150"/>
    <lineage>
        <taxon>Eukaryota</taxon>
        <taxon>Fungi</taxon>
        <taxon>Fungi incertae sedis</taxon>
        <taxon>Mucoromycota</taxon>
        <taxon>Glomeromycotina</taxon>
        <taxon>Glomeromycetes</taxon>
        <taxon>Diversisporales</taxon>
        <taxon>Gigasporaceae</taxon>
        <taxon>Dentiscutata</taxon>
    </lineage>
</organism>
<evidence type="ECO:0000313" key="2">
    <source>
        <dbReference type="Proteomes" id="UP000789702"/>
    </source>
</evidence>
<sequence>DSNSTLGTMAGIRNWHEWSWPNNEAEIGYIYARSLPGIGPWKKFMPANIQKIVKKRVIKKPEPSITTHSHPSKSWTTPMPKIQ</sequence>
<accession>A0ACA9P5A1</accession>
<name>A0ACA9P5A1_9GLOM</name>
<proteinExistence type="predicted"/>
<feature type="non-terminal residue" evidence="1">
    <location>
        <position position="83"/>
    </location>
</feature>
<keyword evidence="2" id="KW-1185">Reference proteome</keyword>
<feature type="non-terminal residue" evidence="1">
    <location>
        <position position="1"/>
    </location>
</feature>
<gene>
    <name evidence="1" type="ORF">DHETER_LOCUS10831</name>
</gene>
<reference evidence="1" key="1">
    <citation type="submission" date="2021-06" db="EMBL/GenBank/DDBJ databases">
        <authorList>
            <person name="Kallberg Y."/>
            <person name="Tangrot J."/>
            <person name="Rosling A."/>
        </authorList>
    </citation>
    <scope>NUCLEOTIDE SEQUENCE</scope>
    <source>
        <strain evidence="1">IL203A</strain>
    </source>
</reference>
<evidence type="ECO:0000313" key="1">
    <source>
        <dbReference type="EMBL" id="CAG8684434.1"/>
    </source>
</evidence>